<dbReference type="GeneID" id="56029009"/>
<name>A0A7D5K7Q4_9EURY</name>
<accession>A0A7D5K7Q4</accession>
<gene>
    <name evidence="3" type="ORF">HUG10_09210</name>
</gene>
<protein>
    <submittedName>
        <fullName evidence="3">Uncharacterized protein</fullName>
    </submittedName>
</protein>
<keyword evidence="2" id="KW-0472">Membrane</keyword>
<dbReference type="EMBL" id="CP058529">
    <property type="protein sequence ID" value="QLG27719.1"/>
    <property type="molecule type" value="Genomic_DNA"/>
</dbReference>
<dbReference type="Proteomes" id="UP000509750">
    <property type="component" value="Chromosome"/>
</dbReference>
<dbReference type="KEGG" id="halg:HUG10_09210"/>
<evidence type="ECO:0000313" key="3">
    <source>
        <dbReference type="EMBL" id="QLG27719.1"/>
    </source>
</evidence>
<feature type="transmembrane region" description="Helical" evidence="2">
    <location>
        <begin position="6"/>
        <end position="23"/>
    </location>
</feature>
<reference evidence="3 4" key="1">
    <citation type="submission" date="2020-07" db="EMBL/GenBank/DDBJ databases">
        <title>Gai3-2, isolated from salt lake.</title>
        <authorList>
            <person name="Cui H."/>
            <person name="Shi X."/>
        </authorList>
    </citation>
    <scope>NUCLEOTIDE SEQUENCE [LARGE SCALE GENOMIC DNA]</scope>
    <source>
        <strain evidence="3 4">Gai3-2</strain>
    </source>
</reference>
<feature type="region of interest" description="Disordered" evidence="1">
    <location>
        <begin position="26"/>
        <end position="49"/>
    </location>
</feature>
<keyword evidence="2" id="KW-1133">Transmembrane helix</keyword>
<feature type="region of interest" description="Disordered" evidence="1">
    <location>
        <begin position="64"/>
        <end position="89"/>
    </location>
</feature>
<keyword evidence="2" id="KW-0812">Transmembrane</keyword>
<proteinExistence type="predicted"/>
<evidence type="ECO:0000256" key="2">
    <source>
        <dbReference type="SAM" id="Phobius"/>
    </source>
</evidence>
<organism evidence="3 4">
    <name type="scientific">Halorarum halophilum</name>
    <dbReference type="NCBI Taxonomy" id="2743090"/>
    <lineage>
        <taxon>Archaea</taxon>
        <taxon>Methanobacteriati</taxon>
        <taxon>Methanobacteriota</taxon>
        <taxon>Stenosarchaea group</taxon>
        <taxon>Halobacteria</taxon>
        <taxon>Halobacteriales</taxon>
        <taxon>Haloferacaceae</taxon>
        <taxon>Halorarum</taxon>
    </lineage>
</organism>
<dbReference type="AlphaFoldDB" id="A0A7D5K7Q4"/>
<dbReference type="RefSeq" id="WP_179169294.1">
    <property type="nucleotide sequence ID" value="NZ_CP058529.1"/>
</dbReference>
<keyword evidence="4" id="KW-1185">Reference proteome</keyword>
<sequence>MISASFVEAAAAAVTAGAALGLYREGRRASRSIRTNARRSADADDRSTGNRRFLRWLAPRALGVEDSRQPAEFDPDTDAARTDGGSNDA</sequence>
<evidence type="ECO:0000313" key="4">
    <source>
        <dbReference type="Proteomes" id="UP000509750"/>
    </source>
</evidence>
<evidence type="ECO:0000256" key="1">
    <source>
        <dbReference type="SAM" id="MobiDB-lite"/>
    </source>
</evidence>
<feature type="compositionally biased region" description="Basic and acidic residues" evidence="1">
    <location>
        <begin position="39"/>
        <end position="48"/>
    </location>
</feature>